<keyword evidence="2" id="KW-1185">Reference proteome</keyword>
<evidence type="ECO:0000313" key="2">
    <source>
        <dbReference type="Proteomes" id="UP001225598"/>
    </source>
</evidence>
<dbReference type="EMBL" id="CP126969">
    <property type="protein sequence ID" value="WIM66890.1"/>
    <property type="molecule type" value="Genomic_DNA"/>
</dbReference>
<gene>
    <name evidence="1" type="ORF">QP027_07050</name>
</gene>
<name>A0ABY8VH75_9CORY</name>
<evidence type="ECO:0000313" key="1">
    <source>
        <dbReference type="EMBL" id="WIM66890.1"/>
    </source>
</evidence>
<evidence type="ECO:0008006" key="3">
    <source>
        <dbReference type="Google" id="ProtNLM"/>
    </source>
</evidence>
<accession>A0ABY8VH75</accession>
<reference evidence="1 2" key="1">
    <citation type="submission" date="2023-05" db="EMBL/GenBank/DDBJ databases">
        <title>Corynebacterium suedekumii sp. nov. and Corynebacterium breve sp. nov. isolated from raw cow's milk.</title>
        <authorList>
            <person name="Baer M.K."/>
            <person name="Mehl L."/>
            <person name="Hellmuth R."/>
            <person name="Marke G."/>
            <person name="Lipski A."/>
        </authorList>
    </citation>
    <scope>NUCLEOTIDE SEQUENCE [LARGE SCALE GENOMIC DNA]</scope>
    <source>
        <strain evidence="1 2">R4</strain>
    </source>
</reference>
<sequence length="55" mass="5979">MKKFWLTSLVPMAVIALVLHGAAAFYLAQAPVLIGTHFDFGGRPNDWTSPDCSTD</sequence>
<proteinExistence type="predicted"/>
<dbReference type="Proteomes" id="UP001225598">
    <property type="component" value="Chromosome"/>
</dbReference>
<organism evidence="1 2">
    <name type="scientific">Corynebacterium breve</name>
    <dbReference type="NCBI Taxonomy" id="3049799"/>
    <lineage>
        <taxon>Bacteria</taxon>
        <taxon>Bacillati</taxon>
        <taxon>Actinomycetota</taxon>
        <taxon>Actinomycetes</taxon>
        <taxon>Mycobacteriales</taxon>
        <taxon>Corynebacteriaceae</taxon>
        <taxon>Corynebacterium</taxon>
    </lineage>
</organism>
<dbReference type="RefSeq" id="WP_284823601.1">
    <property type="nucleotide sequence ID" value="NZ_CP126969.1"/>
</dbReference>
<protein>
    <recommendedName>
        <fullName evidence="3">DUF1648 domain-containing protein</fullName>
    </recommendedName>
</protein>